<evidence type="ECO:0000256" key="7">
    <source>
        <dbReference type="ARBA" id="ARBA00022989"/>
    </source>
</evidence>
<dbReference type="InterPro" id="IPR006586">
    <property type="entry name" value="ADAM_Cys-rich"/>
</dbReference>
<comment type="cofactor">
    <cofactor evidence="1">
        <name>Zn(2+)</name>
        <dbReference type="ChEBI" id="CHEBI:29105"/>
    </cofactor>
</comment>
<feature type="domain" description="EGF-like" evidence="15">
    <location>
        <begin position="1231"/>
        <end position="1263"/>
    </location>
</feature>
<dbReference type="InterPro" id="IPR018358">
    <property type="entry name" value="Disintegrin_CS"/>
</dbReference>
<feature type="disulfide bond" evidence="12">
    <location>
        <begin position="226"/>
        <end position="231"/>
    </location>
</feature>
<dbReference type="Pfam" id="PF01562">
    <property type="entry name" value="Pep_M12B_propep"/>
    <property type="match status" value="1"/>
</dbReference>
<feature type="binding site" evidence="12">
    <location>
        <position position="213"/>
    </location>
    <ligand>
        <name>Zn(2+)</name>
        <dbReference type="ChEBI" id="CHEBI:29105"/>
        <note>catalytic</note>
    </ligand>
</feature>
<feature type="active site" evidence="12">
    <location>
        <position position="210"/>
    </location>
</feature>
<evidence type="ECO:0000259" key="17">
    <source>
        <dbReference type="PROSITE" id="PS50215"/>
    </source>
</evidence>
<feature type="non-terminal residue" evidence="18">
    <location>
        <position position="1396"/>
    </location>
</feature>
<dbReference type="PANTHER" id="PTHR11905">
    <property type="entry name" value="ADAM A DISINTEGRIN AND METALLOPROTEASE DOMAIN"/>
    <property type="match status" value="1"/>
</dbReference>
<gene>
    <name evidence="18" type="primary">Adam28</name>
    <name evidence="18" type="ORF">GTO95_0014522</name>
</gene>
<dbReference type="Pfam" id="PF01421">
    <property type="entry name" value="Reprolysin"/>
    <property type="match status" value="2"/>
</dbReference>
<keyword evidence="5" id="KW-0378">Hydrolase</keyword>
<feature type="binding site" evidence="12">
    <location>
        <position position="956"/>
    </location>
    <ligand>
        <name>Zn(2+)</name>
        <dbReference type="ChEBI" id="CHEBI:29105"/>
        <note>catalytic</note>
    </ligand>
</feature>
<feature type="binding site" evidence="12">
    <location>
        <position position="950"/>
    </location>
    <ligand>
        <name>Zn(2+)</name>
        <dbReference type="ChEBI" id="CHEBI:29105"/>
        <note>catalytic</note>
    </ligand>
</feature>
<feature type="domain" description="Peptidase M12B" evidence="17">
    <location>
        <begin position="811"/>
        <end position="1006"/>
    </location>
</feature>
<feature type="disulfide bond" evidence="10">
    <location>
        <begin position="1072"/>
        <end position="1092"/>
    </location>
</feature>
<evidence type="ECO:0000256" key="3">
    <source>
        <dbReference type="ARBA" id="ARBA00022692"/>
    </source>
</evidence>
<feature type="disulfide bond" evidence="11">
    <location>
        <begin position="1253"/>
        <end position="1262"/>
    </location>
</feature>
<feature type="transmembrane region" description="Helical" evidence="14">
    <location>
        <begin position="1274"/>
        <end position="1296"/>
    </location>
</feature>
<organism evidence="18 19">
    <name type="scientific">Atractosteus spatula</name>
    <name type="common">Alligator gar</name>
    <name type="synonym">Lepisosteus spatula</name>
    <dbReference type="NCBI Taxonomy" id="7917"/>
    <lineage>
        <taxon>Eukaryota</taxon>
        <taxon>Metazoa</taxon>
        <taxon>Chordata</taxon>
        <taxon>Craniata</taxon>
        <taxon>Vertebrata</taxon>
        <taxon>Euteleostomi</taxon>
        <taxon>Actinopterygii</taxon>
        <taxon>Neopterygii</taxon>
        <taxon>Holostei</taxon>
        <taxon>Semionotiformes</taxon>
        <taxon>Lepisosteidae</taxon>
        <taxon>Atractosteus</taxon>
    </lineage>
</organism>
<dbReference type="PROSITE" id="PS00427">
    <property type="entry name" value="DISINTEGRIN_1"/>
    <property type="match status" value="2"/>
</dbReference>
<feature type="non-terminal residue" evidence="18">
    <location>
        <position position="1"/>
    </location>
</feature>
<feature type="disulfide bond" evidence="11">
    <location>
        <begin position="516"/>
        <end position="525"/>
    </location>
</feature>
<evidence type="ECO:0000256" key="12">
    <source>
        <dbReference type="PROSITE-ProRule" id="PRU00276"/>
    </source>
</evidence>
<dbReference type="InterPro" id="IPR034027">
    <property type="entry name" value="Reprolysin_adamalysin"/>
</dbReference>
<dbReference type="PANTHER" id="PTHR11905:SF32">
    <property type="entry name" value="DISINTEGRIN AND METALLOPROTEINASE DOMAIN-CONTAINING PROTEIN 28"/>
    <property type="match status" value="1"/>
</dbReference>
<dbReference type="PROSITE" id="PS50214">
    <property type="entry name" value="DISINTEGRIN_2"/>
    <property type="match status" value="2"/>
</dbReference>
<evidence type="ECO:0000256" key="11">
    <source>
        <dbReference type="PROSITE-ProRule" id="PRU00076"/>
    </source>
</evidence>
<evidence type="ECO:0000256" key="8">
    <source>
        <dbReference type="ARBA" id="ARBA00023136"/>
    </source>
</evidence>
<dbReference type="SMART" id="SM00050">
    <property type="entry name" value="DISIN"/>
    <property type="match status" value="2"/>
</dbReference>
<feature type="disulfide bond" evidence="11">
    <location>
        <begin position="498"/>
        <end position="508"/>
    </location>
</feature>
<dbReference type="SMART" id="SM00181">
    <property type="entry name" value="EGF"/>
    <property type="match status" value="2"/>
</dbReference>
<dbReference type="Pfam" id="PF00200">
    <property type="entry name" value="Disintegrin"/>
    <property type="match status" value="2"/>
</dbReference>
<feature type="binding site" evidence="12">
    <location>
        <position position="219"/>
    </location>
    <ligand>
        <name>Zn(2+)</name>
        <dbReference type="ChEBI" id="CHEBI:29105"/>
        <note>catalytic</note>
    </ligand>
</feature>
<dbReference type="InterPro" id="IPR002870">
    <property type="entry name" value="Peptidase_M12B_N"/>
</dbReference>
<dbReference type="GO" id="GO:0006508">
    <property type="term" value="P:proteolysis"/>
    <property type="evidence" value="ECO:0007669"/>
    <property type="project" value="InterPro"/>
</dbReference>
<feature type="domain" description="Peptidase M12B" evidence="17">
    <location>
        <begin position="74"/>
        <end position="269"/>
    </location>
</feature>
<dbReference type="InterPro" id="IPR001590">
    <property type="entry name" value="Peptidase_M12B"/>
</dbReference>
<comment type="caution">
    <text evidence="18">The sequence shown here is derived from an EMBL/GenBank/DDBJ whole genome shotgun (WGS) entry which is preliminary data.</text>
</comment>
<feature type="disulfide bond" evidence="12">
    <location>
        <begin position="224"/>
        <end position="248"/>
    </location>
</feature>
<evidence type="ECO:0000256" key="1">
    <source>
        <dbReference type="ARBA" id="ARBA00001947"/>
    </source>
</evidence>
<feature type="domain" description="EGF-like" evidence="15">
    <location>
        <begin position="494"/>
        <end position="526"/>
    </location>
</feature>
<comment type="subcellular location">
    <subcellularLocation>
        <location evidence="2">Membrane</location>
        <topology evidence="2">Single-pass type I membrane protein</topology>
    </subcellularLocation>
</comment>
<evidence type="ECO:0000259" key="15">
    <source>
        <dbReference type="PROSITE" id="PS50026"/>
    </source>
</evidence>
<evidence type="ECO:0000256" key="5">
    <source>
        <dbReference type="ARBA" id="ARBA00022801"/>
    </source>
</evidence>
<dbReference type="Gene3D" id="3.40.390.10">
    <property type="entry name" value="Collagenase (Catalytic Domain)"/>
    <property type="match status" value="2"/>
</dbReference>
<dbReference type="EMBL" id="JAAWVO010054658">
    <property type="protein sequence ID" value="MBN3321304.1"/>
    <property type="molecule type" value="Genomic_DNA"/>
</dbReference>
<comment type="caution">
    <text evidence="11">Lacks conserved residue(s) required for the propagation of feature annotation.</text>
</comment>
<feature type="domain" description="Disintegrin" evidence="16">
    <location>
        <begin position="277"/>
        <end position="363"/>
    </location>
</feature>
<feature type="disulfide bond" evidence="11">
    <location>
        <begin position="1235"/>
        <end position="1245"/>
    </location>
</feature>
<evidence type="ECO:0000256" key="13">
    <source>
        <dbReference type="SAM" id="MobiDB-lite"/>
    </source>
</evidence>
<keyword evidence="11" id="KW-0245">EGF-like domain</keyword>
<dbReference type="FunFam" id="4.10.70.10:FF:000001">
    <property type="entry name" value="Disintegrin and metalloproteinase domain-containing protein 22"/>
    <property type="match status" value="2"/>
</dbReference>
<dbReference type="CDD" id="cd04269">
    <property type="entry name" value="ZnMc_adamalysin_II_like"/>
    <property type="match status" value="2"/>
</dbReference>
<keyword evidence="6 12" id="KW-0862">Zinc</keyword>
<evidence type="ECO:0000256" key="9">
    <source>
        <dbReference type="ARBA" id="ARBA00023157"/>
    </source>
</evidence>
<evidence type="ECO:0000256" key="4">
    <source>
        <dbReference type="ARBA" id="ARBA00022723"/>
    </source>
</evidence>
<dbReference type="Proteomes" id="UP000736164">
    <property type="component" value="Unassembled WGS sequence"/>
</dbReference>
<evidence type="ECO:0000256" key="10">
    <source>
        <dbReference type="PROSITE-ProRule" id="PRU00068"/>
    </source>
</evidence>
<dbReference type="FunFam" id="3.40.390.10:FF:000002">
    <property type="entry name" value="Disintegrin and metalloproteinase domain-containing protein 22"/>
    <property type="match status" value="2"/>
</dbReference>
<dbReference type="InterPro" id="IPR001762">
    <property type="entry name" value="Disintegrin_dom"/>
</dbReference>
<dbReference type="InterPro" id="IPR036436">
    <property type="entry name" value="Disintegrin_dom_sf"/>
</dbReference>
<dbReference type="PROSITE" id="PS01186">
    <property type="entry name" value="EGF_2"/>
    <property type="match status" value="2"/>
</dbReference>
<dbReference type="InterPro" id="IPR000742">
    <property type="entry name" value="EGF"/>
</dbReference>
<dbReference type="PROSITE" id="PS50215">
    <property type="entry name" value="ADAM_MEPRO"/>
    <property type="match status" value="2"/>
</dbReference>
<keyword evidence="3 14" id="KW-0812">Transmembrane</keyword>
<feature type="binding site" evidence="12">
    <location>
        <position position="946"/>
    </location>
    <ligand>
        <name>Zn(2+)</name>
        <dbReference type="ChEBI" id="CHEBI:29105"/>
        <note>catalytic</note>
    </ligand>
</feature>
<dbReference type="PROSITE" id="PS50026">
    <property type="entry name" value="EGF_3"/>
    <property type="match status" value="2"/>
</dbReference>
<protein>
    <submittedName>
        <fullName evidence="18">ADA28 protein</fullName>
    </submittedName>
</protein>
<dbReference type="SUPFAM" id="SSF57552">
    <property type="entry name" value="Blood coagulation inhibitor (disintegrin)"/>
    <property type="match status" value="2"/>
</dbReference>
<feature type="binding site" evidence="12">
    <location>
        <position position="209"/>
    </location>
    <ligand>
        <name>Zn(2+)</name>
        <dbReference type="ChEBI" id="CHEBI:29105"/>
        <note>catalytic</note>
    </ligand>
</feature>
<keyword evidence="7 14" id="KW-1133">Transmembrane helix</keyword>
<evidence type="ECO:0000256" key="2">
    <source>
        <dbReference type="ARBA" id="ARBA00004479"/>
    </source>
</evidence>
<feature type="disulfide bond" evidence="12">
    <location>
        <begin position="963"/>
        <end position="968"/>
    </location>
</feature>
<sequence>MVPLRGYFQTAGQRYLIEPLSEEDTGDHAVLKYESLNETPAVCGVTNTSWDENYPSVSKVRSRIAGPSLMQQQKYIELFVVADNREFIKMKNSLTDLRKRVLEIINYVNVVYQPLNTFIALTGLEVWNVQDKINVTAPAGQTLDQFTNWRNSDLIKRKKHDNAQLLTAIDFEGATVGLAFIGTLCSGHSTGVIQDHSSNAIAVGATVSHEMGHNLGMNHDTSSCVCKDSTCIMTAALSYFIPKYFSSCSDTSYDSFLNNRNPECALDKPDPQALISDPVCGNSFVEKGEQCDCGPVEECTNPCCNATTCKLTKGSDCAEGECCQNCKITSAAIECRAKKDECDLAEYCTGKSQWCPEDVFAVNGGPCKGGQGYCYNGLCPLFLDQCQRVWGTDAKVGSDFCYNQNGRGVSYGYCKRISGSYVGCQNKDVKCGKLFCTDGNANPTIGRLVQFLNCKGTLFGDNEEDMGQVATGTKCGNGLVCSNNECLDVESVYKSANCSAKCQGHGVCNHRLECQCEPGWLPPNCDKTSDDNRLSTGVIIAIVVVICAIVLIVIVAVILLFMRKHKRARQLRAPSYLKAPGVTNPNFSAQRLEVTSDLHNNSPNPKRAAPPPPPVAIKPATVPSAPPAAFNHPKATPPPVPAYSKRPTAPPPPCPVFSNALPAQMSRPDVVKYRMQVEGRDIVMHLEKNEGLLTKDYSETHYTDDGEMITTAPQDVDHCYYHGHIQNDSSSVISISTCDGLRGYFQTAGQRYLIEPLSEEDTGDHAVLKYESLNETPAVCGVTNTSWDDGLPSISKVHSRGSGPTLMQQQKYIELFLVADNREFNKMERNMNKLRKRVFEIINFANVAYRPQNTFIALTGLEVWTDQDKITVTEPAGQTLDQFTSWRNSQLVKSKKHDNAQLLTAIDFEGSTVGLAFVATLCSSHSTGVIQDHSPNAIAVGATITHEMGHNLGMNHDTSSCVCKDSSCIMAAALSYSIPKHFSSCSDTSYEKFLNNRNAECLLDKPDQQALISDPVCGNGFVEKGEQCDCGPVEECTNPCCNATTCKLTIGSDCAEGECCQNCKIMSAAYECRAKKDECDLAEYCTGQSQWCPEDVFTVNGVPCKRGQGYCYNGQCPLFSDQCQRIWGTDAKVGNDLCYNKNTHGAYYGYCRRVSGSYVRCQNKDVKCGRLFCTGGNDNPAIGRLVLFNNCKGTLFGDDEEDLGQVATGTICGNGQVCSNNECLDVESAYKSANCSAKCKGHGVCNHRLECQCESGWLPPNCDKKAANETSPGVTAAVVIICIVVLIIIFIIIVFIRRKKKSQSHLKTTGVTNPNFLRDRQQTTSDFQVTVTTYNNKPRVPPPSAPASSNKPRAIPPPRPVGTNAVPVQVKTRPPPVPTAKPGQFPVDARAVSITF</sequence>
<feature type="transmembrane region" description="Helical" evidence="14">
    <location>
        <begin position="538"/>
        <end position="562"/>
    </location>
</feature>
<evidence type="ECO:0000259" key="16">
    <source>
        <dbReference type="PROSITE" id="PS50214"/>
    </source>
</evidence>
<feature type="disulfide bond" evidence="10">
    <location>
        <begin position="335"/>
        <end position="355"/>
    </location>
</feature>
<dbReference type="GO" id="GO:0005886">
    <property type="term" value="C:plasma membrane"/>
    <property type="evidence" value="ECO:0007669"/>
    <property type="project" value="TreeGrafter"/>
</dbReference>
<feature type="disulfide bond" evidence="12">
    <location>
        <begin position="961"/>
        <end position="985"/>
    </location>
</feature>
<dbReference type="GO" id="GO:0046872">
    <property type="term" value="F:metal ion binding"/>
    <property type="evidence" value="ECO:0007669"/>
    <property type="project" value="UniProtKB-KW"/>
</dbReference>
<feature type="active site" evidence="12">
    <location>
        <position position="947"/>
    </location>
</feature>
<proteinExistence type="predicted"/>
<evidence type="ECO:0000256" key="6">
    <source>
        <dbReference type="ARBA" id="ARBA00022833"/>
    </source>
</evidence>
<dbReference type="Gene3D" id="4.10.70.10">
    <property type="entry name" value="Disintegrin domain"/>
    <property type="match status" value="2"/>
</dbReference>
<keyword evidence="9 11" id="KW-1015">Disulfide bond</keyword>
<evidence type="ECO:0000256" key="14">
    <source>
        <dbReference type="SAM" id="Phobius"/>
    </source>
</evidence>
<dbReference type="PRINTS" id="PR00289">
    <property type="entry name" value="DISINTEGRIN"/>
</dbReference>
<keyword evidence="4 12" id="KW-0479">Metal-binding</keyword>
<dbReference type="Pfam" id="PF08516">
    <property type="entry name" value="ADAM_CR"/>
    <property type="match status" value="2"/>
</dbReference>
<feature type="domain" description="Disintegrin" evidence="16">
    <location>
        <begin position="1014"/>
        <end position="1100"/>
    </location>
</feature>
<dbReference type="SMART" id="SM00608">
    <property type="entry name" value="ACR"/>
    <property type="match status" value="2"/>
</dbReference>
<keyword evidence="19" id="KW-1185">Reference proteome</keyword>
<dbReference type="InterPro" id="IPR024079">
    <property type="entry name" value="MetalloPept_cat_dom_sf"/>
</dbReference>
<evidence type="ECO:0000313" key="18">
    <source>
        <dbReference type="EMBL" id="MBN3321304.1"/>
    </source>
</evidence>
<reference evidence="18" key="1">
    <citation type="journal article" date="2021" name="Cell">
        <title>Tracing the genetic footprints of vertebrate landing in non-teleost ray-finned fishes.</title>
        <authorList>
            <person name="Bi X."/>
            <person name="Wang K."/>
            <person name="Yang L."/>
            <person name="Pan H."/>
            <person name="Jiang H."/>
            <person name="Wei Q."/>
            <person name="Fang M."/>
            <person name="Yu H."/>
            <person name="Zhu C."/>
            <person name="Cai Y."/>
            <person name="He Y."/>
            <person name="Gan X."/>
            <person name="Zeng H."/>
            <person name="Yu D."/>
            <person name="Zhu Y."/>
            <person name="Jiang H."/>
            <person name="Qiu Q."/>
            <person name="Yang H."/>
            <person name="Zhang Y.E."/>
            <person name="Wang W."/>
            <person name="Zhu M."/>
            <person name="He S."/>
            <person name="Zhang G."/>
        </authorList>
    </citation>
    <scope>NUCLEOTIDE SEQUENCE</scope>
    <source>
        <strain evidence="18">Allg_001</strain>
    </source>
</reference>
<feature type="region of interest" description="Disordered" evidence="13">
    <location>
        <begin position="597"/>
        <end position="649"/>
    </location>
</feature>
<feature type="region of interest" description="Disordered" evidence="13">
    <location>
        <begin position="1333"/>
        <end position="1384"/>
    </location>
</feature>
<accession>A0A8J7TF97</accession>
<dbReference type="SUPFAM" id="SSF55486">
    <property type="entry name" value="Metalloproteases ('zincins'), catalytic domain"/>
    <property type="match status" value="2"/>
</dbReference>
<name>A0A8J7TF97_ATRSP</name>
<dbReference type="GO" id="GO:0004222">
    <property type="term" value="F:metalloendopeptidase activity"/>
    <property type="evidence" value="ECO:0007669"/>
    <property type="project" value="InterPro"/>
</dbReference>
<keyword evidence="8 14" id="KW-0472">Membrane</keyword>
<evidence type="ECO:0000313" key="19">
    <source>
        <dbReference type="Proteomes" id="UP000736164"/>
    </source>
</evidence>